<dbReference type="PANTHER" id="PTHR17630:SF44">
    <property type="entry name" value="PROTEIN AIM2"/>
    <property type="match status" value="1"/>
</dbReference>
<dbReference type="OrthoDB" id="17560at2759"/>
<reference evidence="3" key="1">
    <citation type="submission" date="2016-05" db="EMBL/GenBank/DDBJ databases">
        <title>Comparative genomics of biotechnologically important yeasts.</title>
        <authorList>
            <consortium name="DOE Joint Genome Institute"/>
            <person name="Riley R."/>
            <person name="Haridas S."/>
            <person name="Wolfe K.H."/>
            <person name="Lopes M.R."/>
            <person name="Hittinger C.T."/>
            <person name="Goker M."/>
            <person name="Salamov A."/>
            <person name="Wisecaver J."/>
            <person name="Long T.M."/>
            <person name="Aerts A.L."/>
            <person name="Barry K."/>
            <person name="Choi C."/>
            <person name="Clum A."/>
            <person name="Coughlan A.Y."/>
            <person name="Deshpande S."/>
            <person name="Douglass A.P."/>
            <person name="Hanson S.J."/>
            <person name="Klenk H.-P."/>
            <person name="Labutti K."/>
            <person name="Lapidus A."/>
            <person name="Lindquist E."/>
            <person name="Lipzen A."/>
            <person name="Meier-Kolthoff J.P."/>
            <person name="Ohm R.A."/>
            <person name="Otillar R.P."/>
            <person name="Pangilinan J."/>
            <person name="Peng Y."/>
            <person name="Rokas A."/>
            <person name="Rosa C.A."/>
            <person name="Scheuner C."/>
            <person name="Sibirny A.A."/>
            <person name="Slot J.C."/>
            <person name="Stielow J.B."/>
            <person name="Sun H."/>
            <person name="Kurtzman C.P."/>
            <person name="Blackwell M."/>
            <person name="Grigoriev I.V."/>
            <person name="Jeffries T.W."/>
        </authorList>
    </citation>
    <scope>NUCLEOTIDE SEQUENCE [LARGE SCALE GENOMIC DNA]</scope>
    <source>
        <strain evidence="3">DSM 1968</strain>
    </source>
</reference>
<dbReference type="STRING" id="1344418.A0A1D2VNM7"/>
<dbReference type="InParanoid" id="A0A1D2VNM7"/>
<feature type="domain" description="Dienelactone hydrolase" evidence="1">
    <location>
        <begin position="29"/>
        <end position="241"/>
    </location>
</feature>
<sequence>MSAYDCCFKTIFHSGEPKGKHTDFLGYDTYQTGDKNSSKIIVILTDVFGHRYNNVLLIADKLAEAGYYVVIPDYLEGGNVTFSQNDPQYAAKIQKWLDYHNLEKTKPIVDDFFKKLKDSAKYKFIGVTGYCFGGRYAIQQISDTGYADAAAVAHPSLVQIEEIQSVSKPLLISAAEIDKTFTIELRHQSEKVLAEKGAIYQIDLFGGVVHGFAVRGDLSDARIQYSMNRVISDQIYWFNFYS</sequence>
<dbReference type="Proteomes" id="UP000095038">
    <property type="component" value="Unassembled WGS sequence"/>
</dbReference>
<evidence type="ECO:0000259" key="1">
    <source>
        <dbReference type="Pfam" id="PF01738"/>
    </source>
</evidence>
<dbReference type="EMBL" id="KV454476">
    <property type="protein sequence ID" value="ODV63194.1"/>
    <property type="molecule type" value="Genomic_DNA"/>
</dbReference>
<dbReference type="Gene3D" id="3.40.50.1820">
    <property type="entry name" value="alpha/beta hydrolase"/>
    <property type="match status" value="1"/>
</dbReference>
<accession>A0A1D2VNM7</accession>
<dbReference type="RefSeq" id="XP_020049501.1">
    <property type="nucleotide sequence ID" value="XM_020190308.1"/>
</dbReference>
<evidence type="ECO:0000313" key="3">
    <source>
        <dbReference type="Proteomes" id="UP000095038"/>
    </source>
</evidence>
<protein>
    <submittedName>
        <fullName evidence="2">Dienelactone hydrolase</fullName>
    </submittedName>
</protein>
<keyword evidence="2" id="KW-0378">Hydrolase</keyword>
<dbReference type="SUPFAM" id="SSF53474">
    <property type="entry name" value="alpha/beta-Hydrolases"/>
    <property type="match status" value="1"/>
</dbReference>
<evidence type="ECO:0000313" key="2">
    <source>
        <dbReference type="EMBL" id="ODV63194.1"/>
    </source>
</evidence>
<dbReference type="GO" id="GO:0016787">
    <property type="term" value="F:hydrolase activity"/>
    <property type="evidence" value="ECO:0007669"/>
    <property type="project" value="UniProtKB-KW"/>
</dbReference>
<dbReference type="InterPro" id="IPR002925">
    <property type="entry name" value="Dienelactn_hydro"/>
</dbReference>
<dbReference type="Pfam" id="PF01738">
    <property type="entry name" value="DLH"/>
    <property type="match status" value="1"/>
</dbReference>
<keyword evidence="3" id="KW-1185">Reference proteome</keyword>
<organism evidence="2 3">
    <name type="scientific">Ascoidea rubescens DSM 1968</name>
    <dbReference type="NCBI Taxonomy" id="1344418"/>
    <lineage>
        <taxon>Eukaryota</taxon>
        <taxon>Fungi</taxon>
        <taxon>Dikarya</taxon>
        <taxon>Ascomycota</taxon>
        <taxon>Saccharomycotina</taxon>
        <taxon>Saccharomycetes</taxon>
        <taxon>Ascoideaceae</taxon>
        <taxon>Ascoidea</taxon>
    </lineage>
</organism>
<proteinExistence type="predicted"/>
<name>A0A1D2VNM7_9ASCO</name>
<dbReference type="PANTHER" id="PTHR17630">
    <property type="entry name" value="DIENELACTONE HYDROLASE"/>
    <property type="match status" value="1"/>
</dbReference>
<dbReference type="FunCoup" id="A0A1D2VNM7">
    <property type="interactions" value="261"/>
</dbReference>
<gene>
    <name evidence="2" type="ORF">ASCRUDRAFT_31856</name>
</gene>
<dbReference type="GeneID" id="30963944"/>
<dbReference type="InterPro" id="IPR029058">
    <property type="entry name" value="AB_hydrolase_fold"/>
</dbReference>
<dbReference type="AlphaFoldDB" id="A0A1D2VNM7"/>